<keyword evidence="7 10" id="KW-0472">Membrane</keyword>
<sequence>MTAVASAAPAPAPADDETPGSDRGLGIFLAISGAIALWSSLTLTYDKIALLQAETEGKTKELSCSLSAFVDCSQVVSSNQSEVFGFPNTFIGAVAFAVVVTLGVLLASGVALPRWIWGGLQVGVLFGIGFVTWLQYQAIWEIGVLCPWCMVVWAMMIPMFVAVTARVTGNRFLKNWTVLISALWIIAVVAVIWFEFGETLWAPR</sequence>
<name>A0A8I0EW01_9ACTN</name>
<dbReference type="EMBL" id="JACTVM010000002">
    <property type="protein sequence ID" value="MBC9226362.1"/>
    <property type="molecule type" value="Genomic_DNA"/>
</dbReference>
<evidence type="ECO:0000256" key="2">
    <source>
        <dbReference type="ARBA" id="ARBA00006214"/>
    </source>
</evidence>
<comment type="caution">
    <text evidence="12">The sequence shown here is derived from an EMBL/GenBank/DDBJ whole genome shotgun (WGS) entry which is preliminary data.</text>
</comment>
<evidence type="ECO:0000313" key="13">
    <source>
        <dbReference type="Proteomes" id="UP000620591"/>
    </source>
</evidence>
<evidence type="ECO:0000256" key="6">
    <source>
        <dbReference type="ARBA" id="ARBA00023002"/>
    </source>
</evidence>
<keyword evidence="4" id="KW-0874">Quinone</keyword>
<proteinExistence type="inferred from homology"/>
<feature type="transmembrane region" description="Helical" evidence="10">
    <location>
        <begin position="90"/>
        <end position="108"/>
    </location>
</feature>
<dbReference type="SMART" id="SM00756">
    <property type="entry name" value="VKc"/>
    <property type="match status" value="1"/>
</dbReference>
<feature type="transmembrane region" description="Helical" evidence="10">
    <location>
        <begin position="25"/>
        <end position="45"/>
    </location>
</feature>
<evidence type="ECO:0000256" key="10">
    <source>
        <dbReference type="SAM" id="Phobius"/>
    </source>
</evidence>
<feature type="transmembrane region" description="Helical" evidence="10">
    <location>
        <begin position="176"/>
        <end position="194"/>
    </location>
</feature>
<keyword evidence="3 10" id="KW-0812">Transmembrane</keyword>
<dbReference type="CDD" id="cd12922">
    <property type="entry name" value="VKOR_5"/>
    <property type="match status" value="1"/>
</dbReference>
<evidence type="ECO:0000256" key="1">
    <source>
        <dbReference type="ARBA" id="ARBA00004141"/>
    </source>
</evidence>
<reference evidence="12" key="1">
    <citation type="submission" date="2020-09" db="EMBL/GenBank/DDBJ databases">
        <title>Novel species in genus Aeromicrobium.</title>
        <authorList>
            <person name="Zhang G."/>
        </authorList>
    </citation>
    <scope>NUCLEOTIDE SEQUENCE</scope>
    <source>
        <strain evidence="12">Zg-636</strain>
    </source>
</reference>
<comment type="subcellular location">
    <subcellularLocation>
        <location evidence="1">Membrane</location>
        <topology evidence="1">Multi-pass membrane protein</topology>
    </subcellularLocation>
</comment>
<evidence type="ECO:0000256" key="3">
    <source>
        <dbReference type="ARBA" id="ARBA00022692"/>
    </source>
</evidence>
<organism evidence="12 13">
    <name type="scientific">Aeromicrobium senzhongii</name>
    <dbReference type="NCBI Taxonomy" id="2663859"/>
    <lineage>
        <taxon>Bacteria</taxon>
        <taxon>Bacillati</taxon>
        <taxon>Actinomycetota</taxon>
        <taxon>Actinomycetes</taxon>
        <taxon>Propionibacteriales</taxon>
        <taxon>Nocardioidaceae</taxon>
        <taxon>Aeromicrobium</taxon>
    </lineage>
</organism>
<protein>
    <submittedName>
        <fullName evidence="12">Vitamin K epoxide reductase family protein</fullName>
    </submittedName>
</protein>
<evidence type="ECO:0000256" key="4">
    <source>
        <dbReference type="ARBA" id="ARBA00022719"/>
    </source>
</evidence>
<gene>
    <name evidence="12" type="ORF">IBG24_08545</name>
</gene>
<dbReference type="GO" id="GO:0016491">
    <property type="term" value="F:oxidoreductase activity"/>
    <property type="evidence" value="ECO:0007669"/>
    <property type="project" value="UniProtKB-KW"/>
</dbReference>
<evidence type="ECO:0000256" key="7">
    <source>
        <dbReference type="ARBA" id="ARBA00023136"/>
    </source>
</evidence>
<evidence type="ECO:0000259" key="11">
    <source>
        <dbReference type="SMART" id="SM00756"/>
    </source>
</evidence>
<dbReference type="InterPro" id="IPR038354">
    <property type="entry name" value="VKOR_sf"/>
</dbReference>
<dbReference type="GO" id="GO:0048038">
    <property type="term" value="F:quinone binding"/>
    <property type="evidence" value="ECO:0007669"/>
    <property type="project" value="UniProtKB-KW"/>
</dbReference>
<dbReference type="Proteomes" id="UP000620591">
    <property type="component" value="Unassembled WGS sequence"/>
</dbReference>
<keyword evidence="9" id="KW-0676">Redox-active center</keyword>
<keyword evidence="6" id="KW-0560">Oxidoreductase</keyword>
<dbReference type="GO" id="GO:0016020">
    <property type="term" value="C:membrane"/>
    <property type="evidence" value="ECO:0007669"/>
    <property type="project" value="UniProtKB-SubCell"/>
</dbReference>
<feature type="domain" description="Vitamin K epoxide reductase" evidence="11">
    <location>
        <begin position="22"/>
        <end position="167"/>
    </location>
</feature>
<dbReference type="InterPro" id="IPR012932">
    <property type="entry name" value="VKOR"/>
</dbReference>
<evidence type="ECO:0000256" key="9">
    <source>
        <dbReference type="ARBA" id="ARBA00023284"/>
    </source>
</evidence>
<keyword evidence="5 10" id="KW-1133">Transmembrane helix</keyword>
<dbReference type="InterPro" id="IPR041714">
    <property type="entry name" value="VKOR_Actinobacteria"/>
</dbReference>
<evidence type="ECO:0000256" key="5">
    <source>
        <dbReference type="ARBA" id="ARBA00022989"/>
    </source>
</evidence>
<evidence type="ECO:0000256" key="8">
    <source>
        <dbReference type="ARBA" id="ARBA00023157"/>
    </source>
</evidence>
<feature type="transmembrane region" description="Helical" evidence="10">
    <location>
        <begin position="142"/>
        <end position="164"/>
    </location>
</feature>
<dbReference type="Gene3D" id="1.20.1440.130">
    <property type="entry name" value="VKOR domain"/>
    <property type="match status" value="1"/>
</dbReference>
<dbReference type="Pfam" id="PF07884">
    <property type="entry name" value="VKOR"/>
    <property type="match status" value="1"/>
</dbReference>
<evidence type="ECO:0000313" key="12">
    <source>
        <dbReference type="EMBL" id="MBC9226362.1"/>
    </source>
</evidence>
<comment type="similarity">
    <text evidence="2">Belongs to the VKOR family.</text>
</comment>
<dbReference type="AlphaFoldDB" id="A0A8I0EW01"/>
<dbReference type="RefSeq" id="WP_187769249.1">
    <property type="nucleotide sequence ID" value="NZ_JACTVM010000002.1"/>
</dbReference>
<keyword evidence="8" id="KW-1015">Disulfide bond</keyword>
<feature type="transmembrane region" description="Helical" evidence="10">
    <location>
        <begin position="115"/>
        <end position="136"/>
    </location>
</feature>
<accession>A0A8I0EW01</accession>